<comment type="subcellular location">
    <subcellularLocation>
        <location evidence="1">Nucleus</location>
    </subcellularLocation>
</comment>
<dbReference type="GO" id="GO:0005634">
    <property type="term" value="C:nucleus"/>
    <property type="evidence" value="ECO:0007669"/>
    <property type="project" value="UniProtKB-SubCell"/>
</dbReference>
<feature type="domain" description="MADS-box" evidence="6">
    <location>
        <begin position="1"/>
        <end position="61"/>
    </location>
</feature>
<dbReference type="OrthoDB" id="601557at2759"/>
<dbReference type="RefSeq" id="XP_027338387.1">
    <property type="nucleotide sequence ID" value="XM_027482586.1"/>
</dbReference>
<dbReference type="InterPro" id="IPR002100">
    <property type="entry name" value="TF_MADSbox"/>
</dbReference>
<dbReference type="Proteomes" id="UP000694853">
    <property type="component" value="Unplaced"/>
</dbReference>
<dbReference type="GO" id="GO:0046983">
    <property type="term" value="F:protein dimerization activity"/>
    <property type="evidence" value="ECO:0007669"/>
    <property type="project" value="InterPro"/>
</dbReference>
<evidence type="ECO:0000313" key="8">
    <source>
        <dbReference type="RefSeq" id="XP_027338387.1"/>
    </source>
</evidence>
<keyword evidence="3" id="KW-0238">DNA-binding</keyword>
<proteinExistence type="predicted"/>
<dbReference type="SUPFAM" id="SSF55455">
    <property type="entry name" value="SRF-like"/>
    <property type="match status" value="1"/>
</dbReference>
<dbReference type="Pfam" id="PF00319">
    <property type="entry name" value="SRF-TF"/>
    <property type="match status" value="1"/>
</dbReference>
<sequence>MGRPKLTLKFISNGREREVRFMNRKKRLLNNMSEFCTKCGVNGCLIIYGGDGDAQPVTWPEDPIAVHSIIEKYERTKNEKFPKNFDLKDFFKNRKNTIKIEISKVQKEIFNIKYPTWHASFDGLDEEKLWNFIALLDDKLEACNQRIIMLRHNHQIEANFNFLQNMVQFTSAATSSSQLNCMQTISLNQHIFAPMNPLNDINLLASYQLNLDRGSSSQSQMLNFDPSFMQLMAKNNGVVDDNCANQIGALENFTNQSNVVVDLSTSHLGDPLDCSNQLGEIEDWTNNYGKVFDWPTQFGETINWTNQHCVSMIGSTSYMNDASNFGTTIHELENEGHEDNLESSLCNYCGNCGLENSTNQPNVPVDLMSQLGGSMDCFTQFSGFGKST</sequence>
<evidence type="ECO:0000256" key="5">
    <source>
        <dbReference type="ARBA" id="ARBA00023242"/>
    </source>
</evidence>
<evidence type="ECO:0000256" key="1">
    <source>
        <dbReference type="ARBA" id="ARBA00004123"/>
    </source>
</evidence>
<protein>
    <submittedName>
        <fullName evidence="8">Agamous-like MADS-box protein AGL75</fullName>
    </submittedName>
</protein>
<dbReference type="GO" id="GO:0003677">
    <property type="term" value="F:DNA binding"/>
    <property type="evidence" value="ECO:0007669"/>
    <property type="project" value="UniProtKB-KW"/>
</dbReference>
<keyword evidence="2" id="KW-0805">Transcription regulation</keyword>
<evidence type="ECO:0000256" key="3">
    <source>
        <dbReference type="ARBA" id="ARBA00023125"/>
    </source>
</evidence>
<dbReference type="KEGG" id="aprc:113852359"/>
<dbReference type="SMART" id="SM00432">
    <property type="entry name" value="MADS"/>
    <property type="match status" value="1"/>
</dbReference>
<dbReference type="AlphaFoldDB" id="A0A8B8K3P7"/>
<gene>
    <name evidence="8" type="primary">LOC113852359</name>
</gene>
<keyword evidence="4" id="KW-0804">Transcription</keyword>
<reference evidence="8" key="2">
    <citation type="submission" date="2025-08" db="UniProtKB">
        <authorList>
            <consortium name="RefSeq"/>
        </authorList>
    </citation>
    <scope>IDENTIFICATION</scope>
    <source>
        <tissue evidence="8">Young leaves</tissue>
    </source>
</reference>
<dbReference type="PROSITE" id="PS50066">
    <property type="entry name" value="MADS_BOX_2"/>
    <property type="match status" value="1"/>
</dbReference>
<organism evidence="7 8">
    <name type="scientific">Abrus precatorius</name>
    <name type="common">Indian licorice</name>
    <name type="synonym">Glycine abrus</name>
    <dbReference type="NCBI Taxonomy" id="3816"/>
    <lineage>
        <taxon>Eukaryota</taxon>
        <taxon>Viridiplantae</taxon>
        <taxon>Streptophyta</taxon>
        <taxon>Embryophyta</taxon>
        <taxon>Tracheophyta</taxon>
        <taxon>Spermatophyta</taxon>
        <taxon>Magnoliopsida</taxon>
        <taxon>eudicotyledons</taxon>
        <taxon>Gunneridae</taxon>
        <taxon>Pentapetalae</taxon>
        <taxon>rosids</taxon>
        <taxon>fabids</taxon>
        <taxon>Fabales</taxon>
        <taxon>Fabaceae</taxon>
        <taxon>Papilionoideae</taxon>
        <taxon>50 kb inversion clade</taxon>
        <taxon>NPAAA clade</taxon>
        <taxon>indigoferoid/millettioid clade</taxon>
        <taxon>Abreae</taxon>
        <taxon>Abrus</taxon>
    </lineage>
</organism>
<dbReference type="Gene3D" id="3.40.1810.10">
    <property type="entry name" value="Transcription factor, MADS-box"/>
    <property type="match status" value="1"/>
</dbReference>
<accession>A0A8B8K3P7</accession>
<name>A0A8B8K3P7_ABRPR</name>
<evidence type="ECO:0000256" key="4">
    <source>
        <dbReference type="ARBA" id="ARBA00023163"/>
    </source>
</evidence>
<evidence type="ECO:0000259" key="6">
    <source>
        <dbReference type="PROSITE" id="PS50066"/>
    </source>
</evidence>
<reference evidence="7" key="1">
    <citation type="journal article" date="2019" name="Toxins">
        <title>Detection of Abrin-Like and Prepropulchellin-Like Toxin Genes and Transcripts Using Whole Genome Sequencing and Full-Length Transcript Sequencing of Abrus precatorius.</title>
        <authorList>
            <person name="Hovde B.T."/>
            <person name="Daligault H.E."/>
            <person name="Hanschen E.R."/>
            <person name="Kunde Y.A."/>
            <person name="Johnson M.B."/>
            <person name="Starkenburg S.R."/>
            <person name="Johnson S.L."/>
        </authorList>
    </citation>
    <scope>NUCLEOTIDE SEQUENCE [LARGE SCALE GENOMIC DNA]</scope>
</reference>
<keyword evidence="7" id="KW-1185">Reference proteome</keyword>
<dbReference type="GeneID" id="113852359"/>
<evidence type="ECO:0000313" key="7">
    <source>
        <dbReference type="Proteomes" id="UP000694853"/>
    </source>
</evidence>
<keyword evidence="5" id="KW-0539">Nucleus</keyword>
<evidence type="ECO:0000256" key="2">
    <source>
        <dbReference type="ARBA" id="ARBA00023015"/>
    </source>
</evidence>
<dbReference type="InterPro" id="IPR036879">
    <property type="entry name" value="TF_MADSbox_sf"/>
</dbReference>